<dbReference type="GO" id="GO:0009279">
    <property type="term" value="C:cell outer membrane"/>
    <property type="evidence" value="ECO:0007669"/>
    <property type="project" value="UniProtKB-SubCell"/>
</dbReference>
<dbReference type="PROSITE" id="PS51257">
    <property type="entry name" value="PROKAR_LIPOPROTEIN"/>
    <property type="match status" value="1"/>
</dbReference>
<evidence type="ECO:0000259" key="6">
    <source>
        <dbReference type="Pfam" id="PF07980"/>
    </source>
</evidence>
<evidence type="ECO:0000256" key="4">
    <source>
        <dbReference type="ARBA" id="ARBA00023136"/>
    </source>
</evidence>
<sequence>MKKLYILIALTSLFFVQSCDKFLDLKPENIQVVSTIEDYRDILASYMRLLKTVDGSQKPVLGGYFLYPSFNVASTFAYRSGELTINKNSSSYYDASLGEYKQSAVNLMSWMGTADGCWRSYYSFLGPINMIIEGIKTAEGDDERLRDYVQGEALVWRAYSYFKLLQYFSPYKQDEYGVPVYLKPYEDPGNAMPKRETQTNVYKRILMDCQEALDLMERTPSTTWNCAYNPRFLHGMLASIYCYKAMSAVAEEKDWQNAIDHADKAMTGRTFVRDQATYDAIFDAPALQAFTNDEFYLRMVDGFNGQIVDVSGVYYQTYSTSQANPGPEPEFYNLYKDDDVRKNTFFRTKTDGSLIYDKYNLSDSPYASWGLANGGIIMLFRTAETQLIKAEALCRLGKTTEAKEALNKFKQGRYLDIEGSYTESDLLNEILKERKLEFYHEQDVWWLDMKRTGTRMERVINGTLYVLEPDDYRYCFPIPQSEMEVNKNMIQNPGWDEISL</sequence>
<reference evidence="9 12" key="3">
    <citation type="submission" date="2021-02" db="EMBL/GenBank/DDBJ databases">
        <title>FDA dAtabase for Regulatory Grade micrObial Sequences (FDA-ARGOS): Supporting development and validation of Infectious Disease Dx tests.</title>
        <authorList>
            <person name="Carlson P."/>
            <person name="Fischbach M."/>
            <person name="Hastie J."/>
            <person name="Bilen M."/>
            <person name="Cheng A."/>
            <person name="Tallon L."/>
            <person name="Sadzewicz L."/>
            <person name="Zhao X."/>
            <person name="Boylan J."/>
            <person name="Ott S."/>
            <person name="Bowen H."/>
            <person name="Vavikolanu K."/>
            <person name="Mehta A."/>
            <person name="Aluvathingal J."/>
            <person name="Nadendla S."/>
            <person name="Yan Y."/>
            <person name="Sichtig H."/>
        </authorList>
    </citation>
    <scope>NUCLEOTIDE SEQUENCE [LARGE SCALE GENOMIC DNA]</scope>
    <source>
        <strain evidence="9 12">FDAARGOS_1229</strain>
    </source>
</reference>
<keyword evidence="12" id="KW-1185">Reference proteome</keyword>
<dbReference type="AlphaFoldDB" id="A0A415QDC3"/>
<reference evidence="8" key="4">
    <citation type="submission" date="2021-09" db="EMBL/GenBank/DDBJ databases">
        <authorList>
            <person name="Gilroy R."/>
        </authorList>
    </citation>
    <scope>NUCLEOTIDE SEQUENCE</scope>
    <source>
        <strain evidence="8">6966</strain>
    </source>
</reference>
<dbReference type="Proteomes" id="UP000286038">
    <property type="component" value="Unassembled WGS sequence"/>
</dbReference>
<dbReference type="EMBL" id="DYVS01000188">
    <property type="protein sequence ID" value="HJF71225.1"/>
    <property type="molecule type" value="Genomic_DNA"/>
</dbReference>
<dbReference type="Proteomes" id="UP000654720">
    <property type="component" value="Chromosome"/>
</dbReference>
<comment type="subcellular location">
    <subcellularLocation>
        <location evidence="1">Cell outer membrane</location>
    </subcellularLocation>
</comment>
<evidence type="ECO:0000313" key="9">
    <source>
        <dbReference type="EMBL" id="QRO50829.1"/>
    </source>
</evidence>
<accession>A0A415QDC3</accession>
<feature type="domain" description="SusD-like N-terminal" evidence="7">
    <location>
        <begin position="21"/>
        <end position="220"/>
    </location>
</feature>
<evidence type="ECO:0000256" key="3">
    <source>
        <dbReference type="ARBA" id="ARBA00022729"/>
    </source>
</evidence>
<comment type="similarity">
    <text evidence="2">Belongs to the SusD family.</text>
</comment>
<evidence type="ECO:0000256" key="5">
    <source>
        <dbReference type="ARBA" id="ARBA00023237"/>
    </source>
</evidence>
<keyword evidence="4" id="KW-0472">Membrane</keyword>
<feature type="domain" description="RagB/SusD" evidence="6">
    <location>
        <begin position="349"/>
        <end position="495"/>
    </location>
</feature>
<evidence type="ECO:0000313" key="11">
    <source>
        <dbReference type="Proteomes" id="UP000286038"/>
    </source>
</evidence>
<name>A0A415QDC3_9BACT</name>
<dbReference type="InterPro" id="IPR012944">
    <property type="entry name" value="SusD_RagB_dom"/>
</dbReference>
<dbReference type="Pfam" id="PF07980">
    <property type="entry name" value="SusD_RagB"/>
    <property type="match status" value="1"/>
</dbReference>
<keyword evidence="5" id="KW-0998">Cell outer membrane</keyword>
<proteinExistence type="inferred from homology"/>
<dbReference type="EMBL" id="CP069450">
    <property type="protein sequence ID" value="QRO50829.1"/>
    <property type="molecule type" value="Genomic_DNA"/>
</dbReference>
<evidence type="ECO:0000313" key="12">
    <source>
        <dbReference type="Proteomes" id="UP000654720"/>
    </source>
</evidence>
<dbReference type="InterPro" id="IPR033985">
    <property type="entry name" value="SusD-like_N"/>
</dbReference>
<evidence type="ECO:0000259" key="7">
    <source>
        <dbReference type="Pfam" id="PF14322"/>
    </source>
</evidence>
<dbReference type="Gene3D" id="1.25.40.390">
    <property type="match status" value="1"/>
</dbReference>
<dbReference type="GeneID" id="93096333"/>
<dbReference type="Proteomes" id="UP000742098">
    <property type="component" value="Unassembled WGS sequence"/>
</dbReference>
<dbReference type="SUPFAM" id="SSF48452">
    <property type="entry name" value="TPR-like"/>
    <property type="match status" value="1"/>
</dbReference>
<dbReference type="Pfam" id="PF14322">
    <property type="entry name" value="SusD-like_3"/>
    <property type="match status" value="1"/>
</dbReference>
<organism evidence="10 11">
    <name type="scientific">Butyricimonas virosa</name>
    <dbReference type="NCBI Taxonomy" id="544645"/>
    <lineage>
        <taxon>Bacteria</taxon>
        <taxon>Pseudomonadati</taxon>
        <taxon>Bacteroidota</taxon>
        <taxon>Bacteroidia</taxon>
        <taxon>Bacteroidales</taxon>
        <taxon>Odoribacteraceae</taxon>
        <taxon>Butyricimonas</taxon>
    </lineage>
</organism>
<protein>
    <submittedName>
        <fullName evidence="10">RagB/SusD family nutrient uptake outer membrane protein</fullName>
    </submittedName>
</protein>
<evidence type="ECO:0000256" key="1">
    <source>
        <dbReference type="ARBA" id="ARBA00004442"/>
    </source>
</evidence>
<evidence type="ECO:0000313" key="10">
    <source>
        <dbReference type="EMBL" id="RHM40144.1"/>
    </source>
</evidence>
<dbReference type="EMBL" id="QRPV01000032">
    <property type="protein sequence ID" value="RHM40144.1"/>
    <property type="molecule type" value="Genomic_DNA"/>
</dbReference>
<keyword evidence="3" id="KW-0732">Signal</keyword>
<reference evidence="8" key="2">
    <citation type="journal article" date="2021" name="PeerJ">
        <title>Extensive microbial diversity within the chicken gut microbiome revealed by metagenomics and culture.</title>
        <authorList>
            <person name="Gilroy R."/>
            <person name="Ravi A."/>
            <person name="Getino M."/>
            <person name="Pursley I."/>
            <person name="Horton D.L."/>
            <person name="Alikhan N.F."/>
            <person name="Baker D."/>
            <person name="Gharbi K."/>
            <person name="Hall N."/>
            <person name="Watson M."/>
            <person name="Adriaenssens E.M."/>
            <person name="Foster-Nyarko E."/>
            <person name="Jarju S."/>
            <person name="Secka A."/>
            <person name="Antonio M."/>
            <person name="Oren A."/>
            <person name="Chaudhuri R.R."/>
            <person name="La Ragione R."/>
            <person name="Hildebrand F."/>
            <person name="Pallen M.J."/>
        </authorList>
    </citation>
    <scope>NUCLEOTIDE SEQUENCE</scope>
    <source>
        <strain evidence="8">6966</strain>
    </source>
</reference>
<dbReference type="InterPro" id="IPR011990">
    <property type="entry name" value="TPR-like_helical_dom_sf"/>
</dbReference>
<reference evidence="10 11" key="1">
    <citation type="submission" date="2018-08" db="EMBL/GenBank/DDBJ databases">
        <title>A genome reference for cultivated species of the human gut microbiota.</title>
        <authorList>
            <person name="Zou Y."/>
            <person name="Xue W."/>
            <person name="Luo G."/>
        </authorList>
    </citation>
    <scope>NUCLEOTIDE SEQUENCE [LARGE SCALE GENOMIC DNA]</scope>
    <source>
        <strain evidence="10 11">AF34-33</strain>
    </source>
</reference>
<evidence type="ECO:0000313" key="8">
    <source>
        <dbReference type="EMBL" id="HJF71225.1"/>
    </source>
</evidence>
<gene>
    <name evidence="10" type="ORF">DWZ68_16335</name>
    <name evidence="9" type="ORF">I6J59_04140</name>
    <name evidence="8" type="ORF">K8V05_10765</name>
</gene>
<dbReference type="RefSeq" id="WP_027200587.1">
    <property type="nucleotide sequence ID" value="NZ_CABJDM010000032.1"/>
</dbReference>
<evidence type="ECO:0000256" key="2">
    <source>
        <dbReference type="ARBA" id="ARBA00006275"/>
    </source>
</evidence>